<accession>A0AAN7A7C1</accession>
<sequence>MRVVNRAASQRSKASITSIPVFPLRTVTQDNLKGLCVALWGWDICVGCYQDTECQKPTSCPWIQRGDRLMPFFNIYRQLTRGYVPEDFEKNGERTALSCHEDLFKLMICIRSFGTSTNKEDFRKRLFEDPICSIRDAVPRPDQDRAIDLALRIMTMTRHSPSIEHTDDHHDHALSHGMVHSEWGPDLLNITEIFPTRIHPSLQESDRQAQIIKKGLQAHNLLRKAGLKLEKTDDLREHLKLDEDTGVVKVFPWSSVLKESLLASLPMRQTRTMRVGTDCDRNLPFGDECHHHTHAHSDHCELQPPLPRHLALETLHTIHLLFPPSSPKSQSLLRNLVSKSGFDPDILRFKTSGLSAFELGPDEREKALRFGIWGSRLMDLYDEIENPKPRSGLDMWLERRSKSRHVMMATIAGVAAAVVLGVLGLAVGIFQAWISWQQWKLESGKAENGQ</sequence>
<dbReference type="EMBL" id="MU866250">
    <property type="protein sequence ID" value="KAK4175057.1"/>
    <property type="molecule type" value="Genomic_DNA"/>
</dbReference>
<feature type="transmembrane region" description="Helical" evidence="1">
    <location>
        <begin position="406"/>
        <end position="434"/>
    </location>
</feature>
<dbReference type="AlphaFoldDB" id="A0AAN7A7C1"/>
<proteinExistence type="predicted"/>
<keyword evidence="1" id="KW-1133">Transmembrane helix</keyword>
<gene>
    <name evidence="2" type="ORF">QBC36DRAFT_347400</name>
</gene>
<reference evidence="2" key="1">
    <citation type="journal article" date="2023" name="Mol. Phylogenet. Evol.">
        <title>Genome-scale phylogeny and comparative genomics of the fungal order Sordariales.</title>
        <authorList>
            <person name="Hensen N."/>
            <person name="Bonometti L."/>
            <person name="Westerberg I."/>
            <person name="Brannstrom I.O."/>
            <person name="Guillou S."/>
            <person name="Cros-Aarteil S."/>
            <person name="Calhoun S."/>
            <person name="Haridas S."/>
            <person name="Kuo A."/>
            <person name="Mondo S."/>
            <person name="Pangilinan J."/>
            <person name="Riley R."/>
            <person name="LaButti K."/>
            <person name="Andreopoulos B."/>
            <person name="Lipzen A."/>
            <person name="Chen C."/>
            <person name="Yan M."/>
            <person name="Daum C."/>
            <person name="Ng V."/>
            <person name="Clum A."/>
            <person name="Steindorff A."/>
            <person name="Ohm R.A."/>
            <person name="Martin F."/>
            <person name="Silar P."/>
            <person name="Natvig D.O."/>
            <person name="Lalanne C."/>
            <person name="Gautier V."/>
            <person name="Ament-Velasquez S.L."/>
            <person name="Kruys A."/>
            <person name="Hutchinson M.I."/>
            <person name="Powell A.J."/>
            <person name="Barry K."/>
            <person name="Miller A.N."/>
            <person name="Grigoriev I.V."/>
            <person name="Debuchy R."/>
            <person name="Gladieux P."/>
            <person name="Hiltunen Thoren M."/>
            <person name="Johannesson H."/>
        </authorList>
    </citation>
    <scope>NUCLEOTIDE SEQUENCE</scope>
    <source>
        <strain evidence="2">CBS 892.96</strain>
    </source>
</reference>
<dbReference type="Proteomes" id="UP001302321">
    <property type="component" value="Unassembled WGS sequence"/>
</dbReference>
<organism evidence="2 3">
    <name type="scientific">Triangularia setosa</name>
    <dbReference type="NCBI Taxonomy" id="2587417"/>
    <lineage>
        <taxon>Eukaryota</taxon>
        <taxon>Fungi</taxon>
        <taxon>Dikarya</taxon>
        <taxon>Ascomycota</taxon>
        <taxon>Pezizomycotina</taxon>
        <taxon>Sordariomycetes</taxon>
        <taxon>Sordariomycetidae</taxon>
        <taxon>Sordariales</taxon>
        <taxon>Podosporaceae</taxon>
        <taxon>Triangularia</taxon>
    </lineage>
</organism>
<keyword evidence="1" id="KW-0472">Membrane</keyword>
<name>A0AAN7A7C1_9PEZI</name>
<protein>
    <submittedName>
        <fullName evidence="2">Uncharacterized protein</fullName>
    </submittedName>
</protein>
<evidence type="ECO:0000313" key="2">
    <source>
        <dbReference type="EMBL" id="KAK4175057.1"/>
    </source>
</evidence>
<keyword evidence="1" id="KW-0812">Transmembrane</keyword>
<evidence type="ECO:0000313" key="3">
    <source>
        <dbReference type="Proteomes" id="UP001302321"/>
    </source>
</evidence>
<evidence type="ECO:0000256" key="1">
    <source>
        <dbReference type="SAM" id="Phobius"/>
    </source>
</evidence>
<reference evidence="2" key="2">
    <citation type="submission" date="2023-05" db="EMBL/GenBank/DDBJ databases">
        <authorList>
            <consortium name="Lawrence Berkeley National Laboratory"/>
            <person name="Steindorff A."/>
            <person name="Hensen N."/>
            <person name="Bonometti L."/>
            <person name="Westerberg I."/>
            <person name="Brannstrom I.O."/>
            <person name="Guillou S."/>
            <person name="Cros-Aarteil S."/>
            <person name="Calhoun S."/>
            <person name="Haridas S."/>
            <person name="Kuo A."/>
            <person name="Mondo S."/>
            <person name="Pangilinan J."/>
            <person name="Riley R."/>
            <person name="Labutti K."/>
            <person name="Andreopoulos B."/>
            <person name="Lipzen A."/>
            <person name="Chen C."/>
            <person name="Yanf M."/>
            <person name="Daum C."/>
            <person name="Ng V."/>
            <person name="Clum A."/>
            <person name="Ohm R."/>
            <person name="Martin F."/>
            <person name="Silar P."/>
            <person name="Natvig D."/>
            <person name="Lalanne C."/>
            <person name="Gautier V."/>
            <person name="Ament-Velasquez S.L."/>
            <person name="Kruys A."/>
            <person name="Hutchinson M.I."/>
            <person name="Powell A.J."/>
            <person name="Barry K."/>
            <person name="Miller A.N."/>
            <person name="Grigoriev I.V."/>
            <person name="Debuchy R."/>
            <person name="Gladieux P."/>
            <person name="Thoren M.H."/>
            <person name="Johannesson H."/>
        </authorList>
    </citation>
    <scope>NUCLEOTIDE SEQUENCE</scope>
    <source>
        <strain evidence="2">CBS 892.96</strain>
    </source>
</reference>
<comment type="caution">
    <text evidence="2">The sequence shown here is derived from an EMBL/GenBank/DDBJ whole genome shotgun (WGS) entry which is preliminary data.</text>
</comment>
<keyword evidence="3" id="KW-1185">Reference proteome</keyword>